<dbReference type="Proteomes" id="UP000254939">
    <property type="component" value="Unassembled WGS sequence"/>
</dbReference>
<feature type="compositionally biased region" description="Polar residues" evidence="1">
    <location>
        <begin position="179"/>
        <end position="190"/>
    </location>
</feature>
<evidence type="ECO:0000313" key="3">
    <source>
        <dbReference type="Proteomes" id="UP000254939"/>
    </source>
</evidence>
<feature type="non-terminal residue" evidence="2">
    <location>
        <position position="1"/>
    </location>
</feature>
<name>A0A370KE07_9HYPH</name>
<dbReference type="EMBL" id="NAAC01000051">
    <property type="protein sequence ID" value="RDJ01477.1"/>
    <property type="molecule type" value="Genomic_DNA"/>
</dbReference>
<organism evidence="2 3">
    <name type="scientific">Rhizobium grahamii</name>
    <dbReference type="NCBI Taxonomy" id="1120045"/>
    <lineage>
        <taxon>Bacteria</taxon>
        <taxon>Pseudomonadati</taxon>
        <taxon>Pseudomonadota</taxon>
        <taxon>Alphaproteobacteria</taxon>
        <taxon>Hyphomicrobiales</taxon>
        <taxon>Rhizobiaceae</taxon>
        <taxon>Rhizobium/Agrobacterium group</taxon>
        <taxon>Rhizobium</taxon>
    </lineage>
</organism>
<dbReference type="AlphaFoldDB" id="A0A370KE07"/>
<evidence type="ECO:0000313" key="2">
    <source>
        <dbReference type="EMBL" id="RDJ01477.1"/>
    </source>
</evidence>
<evidence type="ECO:0000256" key="1">
    <source>
        <dbReference type="SAM" id="MobiDB-lite"/>
    </source>
</evidence>
<protein>
    <submittedName>
        <fullName evidence="2">Uncharacterized protein</fullName>
    </submittedName>
</protein>
<reference evidence="2 3" key="1">
    <citation type="submission" date="2017-03" db="EMBL/GenBank/DDBJ databases">
        <title>Genome analysis of Rhizobial strains effectives or ineffectives for nitrogen fixation isolated from bean seeds.</title>
        <authorList>
            <person name="Peralta H."/>
            <person name="Aguilar-Vera A."/>
            <person name="Mora Y."/>
            <person name="Vargas-Lagunas C."/>
            <person name="Girard L."/>
            <person name="Mora J."/>
        </authorList>
    </citation>
    <scope>NUCLEOTIDE SEQUENCE [LARGE SCALE GENOMIC DNA]</scope>
    <source>
        <strain evidence="2 3">CCGM3</strain>
    </source>
</reference>
<feature type="region of interest" description="Disordered" evidence="1">
    <location>
        <begin position="156"/>
        <end position="190"/>
    </location>
</feature>
<feature type="region of interest" description="Disordered" evidence="1">
    <location>
        <begin position="83"/>
        <end position="119"/>
    </location>
</feature>
<comment type="caution">
    <text evidence="2">The sequence shown here is derived from an EMBL/GenBank/DDBJ whole genome shotgun (WGS) entry which is preliminary data.</text>
</comment>
<gene>
    <name evidence="2" type="ORF">B5K06_34235</name>
</gene>
<accession>A0A370KE07</accession>
<proteinExistence type="predicted"/>
<sequence length="278" mass="30019">RAADAARAERSRSIFRGLASSSITSRISSLRKFSDTLRDRYNLSLSGLSDNALKDYADRLHPNDATIKAGLRMLKEYRAQLGEGTSRAAEGSASQPAHQPALSPVHEPSPSRASSHDQDQVWEALEAAEAAPPDSPANSYDMEEIWAGVDARNQLPAPAQSRSNSSSFWPPGQAPDSPSPSVNQPGPSWQQSAAASIFGSYIPYAPPPAPDLTRYVPGWQHGDQRASEGLMRGMHYWGVLPSAARPQTNFTIGGEFYTATFGRSGRPNDIMVSRNRAG</sequence>